<reference evidence="1 2" key="1">
    <citation type="submission" date="2013-11" db="EMBL/GenBank/DDBJ databases">
        <title>Genome sequencing of Stegodyphus mimosarum.</title>
        <authorList>
            <person name="Bechsgaard J."/>
        </authorList>
    </citation>
    <scope>NUCLEOTIDE SEQUENCE [LARGE SCALE GENOMIC DNA]</scope>
</reference>
<name>A0A087TG51_STEMI</name>
<dbReference type="Proteomes" id="UP000054359">
    <property type="component" value="Unassembled WGS sequence"/>
</dbReference>
<evidence type="ECO:0000313" key="2">
    <source>
        <dbReference type="Proteomes" id="UP000054359"/>
    </source>
</evidence>
<evidence type="ECO:0000313" key="1">
    <source>
        <dbReference type="EMBL" id="KFM64090.1"/>
    </source>
</evidence>
<sequence length="78" mass="9192">MVAKTILGMSVEVSRVHFVSIAKARVEQRCQREWQKLFHHLRRGQQNRISRAPGKLTLIETIPERRVRDRNRTGTKTK</sequence>
<gene>
    <name evidence="1" type="ORF">X975_07001</name>
</gene>
<feature type="non-terminal residue" evidence="1">
    <location>
        <position position="78"/>
    </location>
</feature>
<dbReference type="AlphaFoldDB" id="A0A087TG51"/>
<accession>A0A087TG51</accession>
<protein>
    <submittedName>
        <fullName evidence="1">Uncharacterized protein</fullName>
    </submittedName>
</protein>
<keyword evidence="2" id="KW-1185">Reference proteome</keyword>
<dbReference type="EMBL" id="KK115063">
    <property type="protein sequence ID" value="KFM64090.1"/>
    <property type="molecule type" value="Genomic_DNA"/>
</dbReference>
<organism evidence="1 2">
    <name type="scientific">Stegodyphus mimosarum</name>
    <name type="common">African social velvet spider</name>
    <dbReference type="NCBI Taxonomy" id="407821"/>
    <lineage>
        <taxon>Eukaryota</taxon>
        <taxon>Metazoa</taxon>
        <taxon>Ecdysozoa</taxon>
        <taxon>Arthropoda</taxon>
        <taxon>Chelicerata</taxon>
        <taxon>Arachnida</taxon>
        <taxon>Araneae</taxon>
        <taxon>Araneomorphae</taxon>
        <taxon>Entelegynae</taxon>
        <taxon>Eresoidea</taxon>
        <taxon>Eresidae</taxon>
        <taxon>Stegodyphus</taxon>
    </lineage>
</organism>
<proteinExistence type="predicted"/>